<dbReference type="EMBL" id="KV419412">
    <property type="protein sequence ID" value="KZS92028.1"/>
    <property type="molecule type" value="Genomic_DNA"/>
</dbReference>
<name>A0A164T2V6_9AGAM</name>
<feature type="compositionally biased region" description="Acidic residues" evidence="1">
    <location>
        <begin position="112"/>
        <end position="121"/>
    </location>
</feature>
<dbReference type="Proteomes" id="UP000076722">
    <property type="component" value="Unassembled WGS sequence"/>
</dbReference>
<proteinExistence type="predicted"/>
<gene>
    <name evidence="2" type="ORF">SISNIDRAFT_486966</name>
</gene>
<accession>A0A164T2V6</accession>
<protein>
    <submittedName>
        <fullName evidence="2">Uncharacterized protein</fullName>
    </submittedName>
</protein>
<reference evidence="2 3" key="1">
    <citation type="journal article" date="2016" name="Mol. Biol. Evol.">
        <title>Comparative Genomics of Early-Diverging Mushroom-Forming Fungi Provides Insights into the Origins of Lignocellulose Decay Capabilities.</title>
        <authorList>
            <person name="Nagy L.G."/>
            <person name="Riley R."/>
            <person name="Tritt A."/>
            <person name="Adam C."/>
            <person name="Daum C."/>
            <person name="Floudas D."/>
            <person name="Sun H."/>
            <person name="Yadav J.S."/>
            <person name="Pangilinan J."/>
            <person name="Larsson K.H."/>
            <person name="Matsuura K."/>
            <person name="Barry K."/>
            <person name="Labutti K."/>
            <person name="Kuo R."/>
            <person name="Ohm R.A."/>
            <person name="Bhattacharya S.S."/>
            <person name="Shirouzu T."/>
            <person name="Yoshinaga Y."/>
            <person name="Martin F.M."/>
            <person name="Grigoriev I.V."/>
            <person name="Hibbett D.S."/>
        </authorList>
    </citation>
    <scope>NUCLEOTIDE SEQUENCE [LARGE SCALE GENOMIC DNA]</scope>
    <source>
        <strain evidence="2 3">HHB9708</strain>
    </source>
</reference>
<evidence type="ECO:0000256" key="1">
    <source>
        <dbReference type="SAM" id="MobiDB-lite"/>
    </source>
</evidence>
<organism evidence="2 3">
    <name type="scientific">Sistotremastrum niveocremeum HHB9708</name>
    <dbReference type="NCBI Taxonomy" id="1314777"/>
    <lineage>
        <taxon>Eukaryota</taxon>
        <taxon>Fungi</taxon>
        <taxon>Dikarya</taxon>
        <taxon>Basidiomycota</taxon>
        <taxon>Agaricomycotina</taxon>
        <taxon>Agaricomycetes</taxon>
        <taxon>Sistotremastrales</taxon>
        <taxon>Sistotremastraceae</taxon>
        <taxon>Sertulicium</taxon>
        <taxon>Sertulicium niveocremeum</taxon>
    </lineage>
</organism>
<keyword evidence="3" id="KW-1185">Reference proteome</keyword>
<feature type="region of interest" description="Disordered" evidence="1">
    <location>
        <begin position="87"/>
        <end position="143"/>
    </location>
</feature>
<evidence type="ECO:0000313" key="3">
    <source>
        <dbReference type="Proteomes" id="UP000076722"/>
    </source>
</evidence>
<feature type="compositionally biased region" description="Acidic residues" evidence="1">
    <location>
        <begin position="48"/>
        <end position="58"/>
    </location>
</feature>
<dbReference type="AlphaFoldDB" id="A0A164T2V6"/>
<feature type="region of interest" description="Disordered" evidence="1">
    <location>
        <begin position="46"/>
        <end position="70"/>
    </location>
</feature>
<sequence>MPKCPYCPFQRPTQTALRQHTEKSSNCRRLSQLDLFAKIHALRPFSFDEPDNNEWNDDEPNRDASADDDMDVDREFLFSDVEIGAENPAAVSESFEPQMEVENPPNVHADDPLDISMDEPNNEPAIGLAASQKFPSHPPHHHD</sequence>
<evidence type="ECO:0000313" key="2">
    <source>
        <dbReference type="EMBL" id="KZS92028.1"/>
    </source>
</evidence>